<evidence type="ECO:0000313" key="2">
    <source>
        <dbReference type="EMBL" id="KEZ91052.1"/>
    </source>
</evidence>
<comment type="caution">
    <text evidence="2">The sequence shown here is derived from an EMBL/GenBank/DDBJ whole genome shotgun (WGS) entry which is preliminary data.</text>
</comment>
<keyword evidence="1" id="KW-0472">Membrane</keyword>
<proteinExistence type="predicted"/>
<evidence type="ECO:0008006" key="4">
    <source>
        <dbReference type="Google" id="ProtNLM"/>
    </source>
</evidence>
<dbReference type="OrthoDB" id="2049513at2"/>
<dbReference type="Proteomes" id="UP000028525">
    <property type="component" value="Unassembled WGS sequence"/>
</dbReference>
<accession>A0A084JQ18</accession>
<keyword evidence="3" id="KW-1185">Reference proteome</keyword>
<dbReference type="EMBL" id="JPME01000007">
    <property type="protein sequence ID" value="KEZ91052.1"/>
    <property type="molecule type" value="Genomic_DNA"/>
</dbReference>
<feature type="transmembrane region" description="Helical" evidence="1">
    <location>
        <begin position="59"/>
        <end position="78"/>
    </location>
</feature>
<dbReference type="RefSeq" id="WP_038278397.1">
    <property type="nucleotide sequence ID" value="NZ_JPME01000007.1"/>
</dbReference>
<feature type="transmembrane region" description="Helical" evidence="1">
    <location>
        <begin position="35"/>
        <end position="52"/>
    </location>
</feature>
<protein>
    <recommendedName>
        <fullName evidence="4">ABC transporter permease</fullName>
    </recommendedName>
</protein>
<keyword evidence="1" id="KW-0812">Transmembrane</keyword>
<gene>
    <name evidence="2" type="ORF">IO98_04610</name>
</gene>
<feature type="transmembrane region" description="Helical" evidence="1">
    <location>
        <begin position="12"/>
        <end position="29"/>
    </location>
</feature>
<name>A0A084JQ18_9FIRM</name>
<dbReference type="AlphaFoldDB" id="A0A084JQ18"/>
<feature type="transmembrane region" description="Helical" evidence="1">
    <location>
        <begin position="84"/>
        <end position="104"/>
    </location>
</feature>
<evidence type="ECO:0000256" key="1">
    <source>
        <dbReference type="SAM" id="Phobius"/>
    </source>
</evidence>
<reference evidence="2 3" key="1">
    <citation type="submission" date="2014-07" db="EMBL/GenBank/DDBJ databases">
        <title>Draft genome of Clostridium celerecrescens 152B isolated from sediments associated with methane hydrate from Krishna Godavari basin.</title>
        <authorList>
            <person name="Honkalas V.S."/>
            <person name="Dabir A.P."/>
            <person name="Arora P."/>
            <person name="Dhakephalkar P.K."/>
        </authorList>
    </citation>
    <scope>NUCLEOTIDE SEQUENCE [LARGE SCALE GENOMIC DNA]</scope>
    <source>
        <strain evidence="2 3">152B</strain>
    </source>
</reference>
<keyword evidence="1" id="KW-1133">Transmembrane helix</keyword>
<sequence length="108" mass="11825">MNEEAIVFGKGIKIWSIICIVFSALAIIANCTIGSFDLAVIGVAGCVAYILLLIKKRKIAFYAIIVLTVITMVLNVAIHDIGFITSLSGLINPIITFAFLSKYWKQMK</sequence>
<evidence type="ECO:0000313" key="3">
    <source>
        <dbReference type="Proteomes" id="UP000028525"/>
    </source>
</evidence>
<organism evidence="2 3">
    <name type="scientific">Lacrimispora celerecrescens</name>
    <dbReference type="NCBI Taxonomy" id="29354"/>
    <lineage>
        <taxon>Bacteria</taxon>
        <taxon>Bacillati</taxon>
        <taxon>Bacillota</taxon>
        <taxon>Clostridia</taxon>
        <taxon>Lachnospirales</taxon>
        <taxon>Lachnospiraceae</taxon>
        <taxon>Lacrimispora</taxon>
    </lineage>
</organism>